<dbReference type="Pfam" id="PF00701">
    <property type="entry name" value="DHDPS"/>
    <property type="match status" value="1"/>
</dbReference>
<dbReference type="EMBL" id="BPWL01000012">
    <property type="protein sequence ID" value="GJJ16094.1"/>
    <property type="molecule type" value="Genomic_DNA"/>
</dbReference>
<keyword evidence="1 2" id="KW-0456">Lyase</keyword>
<evidence type="ECO:0000313" key="7">
    <source>
        <dbReference type="Proteomes" id="UP001050691"/>
    </source>
</evidence>
<dbReference type="EMBL" id="BPWL01000007">
    <property type="protein sequence ID" value="GJJ12746.1"/>
    <property type="molecule type" value="Genomic_DNA"/>
</dbReference>
<feature type="active site" description="Schiff-base intermediate with substrate" evidence="3">
    <location>
        <position position="175"/>
    </location>
</feature>
<reference evidence="6" key="1">
    <citation type="submission" date="2021-10" db="EMBL/GenBank/DDBJ databases">
        <title>De novo Genome Assembly of Clathrus columnatus (Basidiomycota, Fungi) Using Illumina and Nanopore Sequence Data.</title>
        <authorList>
            <person name="Ogiso-Tanaka E."/>
            <person name="Itagaki H."/>
            <person name="Hosoya T."/>
            <person name="Hosaka K."/>
        </authorList>
    </citation>
    <scope>NUCLEOTIDE SEQUENCE</scope>
    <source>
        <strain evidence="6">MO-923</strain>
    </source>
</reference>
<evidence type="ECO:0000256" key="3">
    <source>
        <dbReference type="PIRSR" id="PIRSR001365-1"/>
    </source>
</evidence>
<dbReference type="Proteomes" id="UP001050691">
    <property type="component" value="Unassembled WGS sequence"/>
</dbReference>
<dbReference type="AlphaFoldDB" id="A0AAV5ANB2"/>
<name>A0AAV5ANB2_9AGAM</name>
<dbReference type="PANTHER" id="PTHR12128">
    <property type="entry name" value="DIHYDRODIPICOLINATE SYNTHASE"/>
    <property type="match status" value="1"/>
</dbReference>
<feature type="binding site" evidence="4">
    <location>
        <position position="52"/>
    </location>
    <ligand>
        <name>pyruvate</name>
        <dbReference type="ChEBI" id="CHEBI:15361"/>
    </ligand>
</feature>
<comment type="caution">
    <text evidence="6">The sequence shown here is derived from an EMBL/GenBank/DDBJ whole genome shotgun (WGS) entry which is preliminary data.</text>
</comment>
<feature type="active site" description="Proton donor/acceptor" evidence="3">
    <location>
        <position position="146"/>
    </location>
</feature>
<dbReference type="PIRSF" id="PIRSF001365">
    <property type="entry name" value="DHDPS"/>
    <property type="match status" value="1"/>
</dbReference>
<organism evidence="6 7">
    <name type="scientific">Clathrus columnatus</name>
    <dbReference type="NCBI Taxonomy" id="1419009"/>
    <lineage>
        <taxon>Eukaryota</taxon>
        <taxon>Fungi</taxon>
        <taxon>Dikarya</taxon>
        <taxon>Basidiomycota</taxon>
        <taxon>Agaricomycotina</taxon>
        <taxon>Agaricomycetes</taxon>
        <taxon>Phallomycetidae</taxon>
        <taxon>Phallales</taxon>
        <taxon>Clathraceae</taxon>
        <taxon>Clathrus</taxon>
    </lineage>
</organism>
<dbReference type="InterPro" id="IPR013785">
    <property type="entry name" value="Aldolase_TIM"/>
</dbReference>
<feature type="binding site" evidence="4">
    <location>
        <position position="216"/>
    </location>
    <ligand>
        <name>pyruvate</name>
        <dbReference type="ChEBI" id="CHEBI:15361"/>
    </ligand>
</feature>
<gene>
    <name evidence="5" type="ORF">Clacol_006991</name>
    <name evidence="6" type="ORF">Clacol_010373</name>
</gene>
<sequence length="313" mass="33706">MSGRRGLTGIFTPTITIFKDTPDQEIDIEANQKHILYLAQSGIHGALIQGSTGEQIALTREERIQLTKSTREILDKNGFDNFTIMAGAGGQSVQESVTLARDAASAGADYAVVLPPSFFAPSMTADALEAFYREVADKSPIPILIYSWPGVSSGLEVTSDGIKRLAQHPNIVGIKQTDHNVGKMARNVYQNPGFYVLAGASDYLIGGLAVGIQGSITGITNFFPRTILYLYNIFKEGKFDEARQLQGQVSAAEWAILANGIPSAKYATQLFRGYGGIPRRPLPPPPLAAQQQVKDLMSGVAQFEQSLSAKAKA</sequence>
<dbReference type="CDD" id="cd00408">
    <property type="entry name" value="DHDPS-like"/>
    <property type="match status" value="1"/>
</dbReference>
<dbReference type="GO" id="GO:0008840">
    <property type="term" value="F:4-hydroxy-tetrahydrodipicolinate synthase activity"/>
    <property type="evidence" value="ECO:0007669"/>
    <property type="project" value="TreeGrafter"/>
</dbReference>
<evidence type="ECO:0000256" key="1">
    <source>
        <dbReference type="ARBA" id="ARBA00023239"/>
    </source>
</evidence>
<proteinExistence type="inferred from homology"/>
<comment type="similarity">
    <text evidence="2">Belongs to the DapA family.</text>
</comment>
<accession>A0AAV5ANB2</accession>
<keyword evidence="7" id="KW-1185">Reference proteome</keyword>
<dbReference type="SUPFAM" id="SSF51569">
    <property type="entry name" value="Aldolase"/>
    <property type="match status" value="1"/>
</dbReference>
<evidence type="ECO:0000256" key="4">
    <source>
        <dbReference type="PIRSR" id="PIRSR001365-2"/>
    </source>
</evidence>
<evidence type="ECO:0000313" key="6">
    <source>
        <dbReference type="EMBL" id="GJJ16094.1"/>
    </source>
</evidence>
<dbReference type="Gene3D" id="3.20.20.70">
    <property type="entry name" value="Aldolase class I"/>
    <property type="match status" value="1"/>
</dbReference>
<dbReference type="InterPro" id="IPR002220">
    <property type="entry name" value="DapA-like"/>
</dbReference>
<dbReference type="PANTHER" id="PTHR12128:SF66">
    <property type="entry name" value="4-HYDROXY-2-OXOGLUTARATE ALDOLASE, MITOCHONDRIAL"/>
    <property type="match status" value="1"/>
</dbReference>
<dbReference type="PRINTS" id="PR00146">
    <property type="entry name" value="DHPICSNTHASE"/>
</dbReference>
<protein>
    <submittedName>
        <fullName evidence="6">Uncharacterized protein</fullName>
    </submittedName>
</protein>
<evidence type="ECO:0000256" key="2">
    <source>
        <dbReference type="PIRNR" id="PIRNR001365"/>
    </source>
</evidence>
<dbReference type="SMART" id="SM01130">
    <property type="entry name" value="DHDPS"/>
    <property type="match status" value="1"/>
</dbReference>
<evidence type="ECO:0000313" key="5">
    <source>
        <dbReference type="EMBL" id="GJJ12746.1"/>
    </source>
</evidence>